<evidence type="ECO:0000313" key="2">
    <source>
        <dbReference type="EMBL" id="CAD8417101.1"/>
    </source>
</evidence>
<dbReference type="Gene3D" id="3.40.50.150">
    <property type="entry name" value="Vaccinia Virus protein VP39"/>
    <property type="match status" value="1"/>
</dbReference>
<reference evidence="2" key="1">
    <citation type="submission" date="2021-01" db="EMBL/GenBank/DDBJ databases">
        <authorList>
            <person name="Corre E."/>
            <person name="Pelletier E."/>
            <person name="Niang G."/>
            <person name="Scheremetjew M."/>
            <person name="Finn R."/>
            <person name="Kale V."/>
            <person name="Holt S."/>
            <person name="Cochrane G."/>
            <person name="Meng A."/>
            <person name="Brown T."/>
            <person name="Cohen L."/>
        </authorList>
    </citation>
    <scope>NUCLEOTIDE SEQUENCE</scope>
    <source>
        <strain evidence="2">CCAP1064/1</strain>
    </source>
</reference>
<feature type="region of interest" description="Disordered" evidence="1">
    <location>
        <begin position="262"/>
        <end position="285"/>
    </location>
</feature>
<dbReference type="SUPFAM" id="SSF53335">
    <property type="entry name" value="S-adenosyl-L-methionine-dependent methyltransferases"/>
    <property type="match status" value="1"/>
</dbReference>
<gene>
    <name evidence="2" type="ORF">PINE0816_LOCUS13236</name>
</gene>
<protein>
    <recommendedName>
        <fullName evidence="3">Calmodulin-lysine N-methyltransferase</fullName>
    </recommendedName>
</protein>
<accession>A0A7S0C9H3</accession>
<name>A0A7S0C9H3_9STRA</name>
<evidence type="ECO:0000256" key="1">
    <source>
        <dbReference type="SAM" id="MobiDB-lite"/>
    </source>
</evidence>
<dbReference type="InterPro" id="IPR019410">
    <property type="entry name" value="Methyltransf_16"/>
</dbReference>
<sequence length="359" mass="39260">MSIEWSFTGGGLLCRSVLADENDEFALDTDDIPGVDVLLHSSVGDLTLSVHPFLDKIEAGNVSAVDDTNEEEDGTYRMVWPAGIYLAQYLTSPAAKVLLTNKTRCLELGSGMGVAGMGLIAALVRDNSTAHVALTDLPAAMPLLRANYGGNKDELLPGETATRIKVAVEEFAWGDPVALMLNNASEEKYDLLLCADVLYDPTKEVIDGLCTSINSLLNHDTGLILFSTRWRKNDEERVFFEQMEKMGYTFVIVDQLATELGGGSHATPDTSDASDGSQEEEEEPKAVAISRSALTWQEFGDDECEKNKAYFAGVTVKVNGKDVAVVDLTDEDFDDMDEEDFDDYEAMNIQIYAGYKNKI</sequence>
<dbReference type="EMBL" id="HBEL01028589">
    <property type="protein sequence ID" value="CAD8417101.1"/>
    <property type="molecule type" value="Transcribed_RNA"/>
</dbReference>
<dbReference type="InterPro" id="IPR029063">
    <property type="entry name" value="SAM-dependent_MTases_sf"/>
</dbReference>
<proteinExistence type="predicted"/>
<feature type="compositionally biased region" description="Polar residues" evidence="1">
    <location>
        <begin position="267"/>
        <end position="276"/>
    </location>
</feature>
<organism evidence="2">
    <name type="scientific">Proboscia inermis</name>
    <dbReference type="NCBI Taxonomy" id="420281"/>
    <lineage>
        <taxon>Eukaryota</taxon>
        <taxon>Sar</taxon>
        <taxon>Stramenopiles</taxon>
        <taxon>Ochrophyta</taxon>
        <taxon>Bacillariophyta</taxon>
        <taxon>Coscinodiscophyceae</taxon>
        <taxon>Rhizosoleniophycidae</taxon>
        <taxon>Rhizosoleniales</taxon>
        <taxon>Rhizosoleniaceae</taxon>
        <taxon>Proboscia</taxon>
    </lineage>
</organism>
<dbReference type="AlphaFoldDB" id="A0A7S0C9H3"/>
<dbReference type="Pfam" id="PF10294">
    <property type="entry name" value="Methyltransf_16"/>
    <property type="match status" value="1"/>
</dbReference>
<dbReference type="PANTHER" id="PTHR14614">
    <property type="entry name" value="HEPATOCELLULAR CARCINOMA-ASSOCIATED ANTIGEN"/>
    <property type="match status" value="1"/>
</dbReference>
<evidence type="ECO:0008006" key="3">
    <source>
        <dbReference type="Google" id="ProtNLM"/>
    </source>
</evidence>